<name>A0AA86QNE5_9EUKA</name>
<dbReference type="Proteomes" id="UP001642409">
    <property type="component" value="Unassembled WGS sequence"/>
</dbReference>
<protein>
    <submittedName>
        <fullName evidence="2">Hypothetical_protein</fullName>
    </submittedName>
</protein>
<evidence type="ECO:0000313" key="1">
    <source>
        <dbReference type="EMBL" id="CAI9954950.1"/>
    </source>
</evidence>
<organism evidence="1">
    <name type="scientific">Hexamita inflata</name>
    <dbReference type="NCBI Taxonomy" id="28002"/>
    <lineage>
        <taxon>Eukaryota</taxon>
        <taxon>Metamonada</taxon>
        <taxon>Diplomonadida</taxon>
        <taxon>Hexamitidae</taxon>
        <taxon>Hexamitinae</taxon>
        <taxon>Hexamita</taxon>
    </lineage>
</organism>
<reference evidence="2 3" key="2">
    <citation type="submission" date="2024-07" db="EMBL/GenBank/DDBJ databases">
        <authorList>
            <person name="Akdeniz Z."/>
        </authorList>
    </citation>
    <scope>NUCLEOTIDE SEQUENCE [LARGE SCALE GENOMIC DNA]</scope>
</reference>
<evidence type="ECO:0000313" key="2">
    <source>
        <dbReference type="EMBL" id="CAL6065862.1"/>
    </source>
</evidence>
<proteinExistence type="predicted"/>
<evidence type="ECO:0000313" key="3">
    <source>
        <dbReference type="Proteomes" id="UP001642409"/>
    </source>
</evidence>
<keyword evidence="3" id="KW-1185">Reference proteome</keyword>
<sequence length="144" mass="16780">MGRPYNIDANQFTQALANYFQTANNKSFDSDNSLFEAFTKVYKVNRTKIWNHVAQLLGKSTNQVRNYYFNSWLKLFQNESINQGVNNISKDSSQKQKKQIDLECLDVQKYPLRPMLLNFNDFKVETGLFPSPRAQGSFIISFMQ</sequence>
<dbReference type="EMBL" id="CATOUU010000852">
    <property type="protein sequence ID" value="CAI9954950.1"/>
    <property type="molecule type" value="Genomic_DNA"/>
</dbReference>
<comment type="caution">
    <text evidence="1">The sequence shown here is derived from an EMBL/GenBank/DDBJ whole genome shotgun (WGS) entry which is preliminary data.</text>
</comment>
<dbReference type="AlphaFoldDB" id="A0AA86QNE5"/>
<gene>
    <name evidence="1" type="ORF">HINF_LOCUS42595</name>
    <name evidence="2" type="ORF">HINF_LOCUS52045</name>
</gene>
<reference evidence="1" key="1">
    <citation type="submission" date="2023-06" db="EMBL/GenBank/DDBJ databases">
        <authorList>
            <person name="Kurt Z."/>
        </authorList>
    </citation>
    <scope>NUCLEOTIDE SEQUENCE</scope>
</reference>
<dbReference type="EMBL" id="CAXDID020000257">
    <property type="protein sequence ID" value="CAL6065862.1"/>
    <property type="molecule type" value="Genomic_DNA"/>
</dbReference>
<accession>A0AA86QNE5</accession>